<sequence length="182" mass="20218">MCGALRKPKGTAARVHIGQVVTSIYTKLQNGEHVIEALHRAKFKFPAGQKIHLSKLCRVPLVTSFSAFSEGELAILTMPDALGAEVENSASAPMWNRLLEAEFGPLLTVKTQPAVQWQKRCEDDVGSSSNRMIPMPQHSTFRVLDRDSAREGVSYAHPRFQLKGTIQEPLPLQDGKWARKTE</sequence>
<dbReference type="InterPro" id="IPR036920">
    <property type="entry name" value="Ribosomal_uL16_sf"/>
</dbReference>
<accession>A0ABN8YI74</accession>
<dbReference type="PANTHER" id="PTHR11726">
    <property type="entry name" value="60S RIBOSOMAL PROTEIN L10"/>
    <property type="match status" value="1"/>
</dbReference>
<evidence type="ECO:0000313" key="2">
    <source>
        <dbReference type="Proteomes" id="UP001176941"/>
    </source>
</evidence>
<dbReference type="InterPro" id="IPR001197">
    <property type="entry name" value="Ribosomal_uL16_euk_arch"/>
</dbReference>
<evidence type="ECO:0000313" key="1">
    <source>
        <dbReference type="EMBL" id="CAI9159419.1"/>
    </source>
</evidence>
<dbReference type="EMBL" id="OX459955">
    <property type="protein sequence ID" value="CAI9159419.1"/>
    <property type="molecule type" value="Genomic_DNA"/>
</dbReference>
<gene>
    <name evidence="1" type="ORF">MRATA1EN1_LOCUS8381</name>
</gene>
<dbReference type="Gene3D" id="3.90.1170.10">
    <property type="entry name" value="Ribosomal protein L10e/L16"/>
    <property type="match status" value="1"/>
</dbReference>
<protein>
    <submittedName>
        <fullName evidence="1">Uncharacterized protein</fullName>
    </submittedName>
</protein>
<dbReference type="SUPFAM" id="SSF54686">
    <property type="entry name" value="Ribosomal protein L16p/L10e"/>
    <property type="match status" value="1"/>
</dbReference>
<organism evidence="1 2">
    <name type="scientific">Rangifer tarandus platyrhynchus</name>
    <name type="common">Svalbard reindeer</name>
    <dbReference type="NCBI Taxonomy" id="3082113"/>
    <lineage>
        <taxon>Eukaryota</taxon>
        <taxon>Metazoa</taxon>
        <taxon>Chordata</taxon>
        <taxon>Craniata</taxon>
        <taxon>Vertebrata</taxon>
        <taxon>Euteleostomi</taxon>
        <taxon>Mammalia</taxon>
        <taxon>Eutheria</taxon>
        <taxon>Laurasiatheria</taxon>
        <taxon>Artiodactyla</taxon>
        <taxon>Ruminantia</taxon>
        <taxon>Pecora</taxon>
        <taxon>Cervidae</taxon>
        <taxon>Odocoileinae</taxon>
        <taxon>Rangifer</taxon>
    </lineage>
</organism>
<reference evidence="1" key="1">
    <citation type="submission" date="2023-04" db="EMBL/GenBank/DDBJ databases">
        <authorList>
            <consortium name="ELIXIR-Norway"/>
        </authorList>
    </citation>
    <scope>NUCLEOTIDE SEQUENCE [LARGE SCALE GENOMIC DNA]</scope>
</reference>
<name>A0ABN8YI74_RANTA</name>
<dbReference type="Proteomes" id="UP001176941">
    <property type="component" value="Chromosome 19"/>
</dbReference>
<proteinExistence type="predicted"/>
<keyword evidence="2" id="KW-1185">Reference proteome</keyword>